<feature type="transmembrane region" description="Helical" evidence="7">
    <location>
        <begin position="160"/>
        <end position="181"/>
    </location>
</feature>
<evidence type="ECO:0000256" key="4">
    <source>
        <dbReference type="ARBA" id="ARBA00022970"/>
    </source>
</evidence>
<comment type="subcellular location">
    <subcellularLocation>
        <location evidence="1">Membrane</location>
        <topology evidence="1">Multi-pass membrane protein</topology>
    </subcellularLocation>
</comment>
<gene>
    <name evidence="9" type="ORF">J2T15_000527</name>
</gene>
<dbReference type="InterPro" id="IPR004840">
    <property type="entry name" value="Amino_acid_permease_CS"/>
</dbReference>
<feature type="transmembrane region" description="Helical" evidence="7">
    <location>
        <begin position="413"/>
        <end position="435"/>
    </location>
</feature>
<dbReference type="Proteomes" id="UP001229346">
    <property type="component" value="Unassembled WGS sequence"/>
</dbReference>
<dbReference type="InterPro" id="IPR050524">
    <property type="entry name" value="APC_YAT"/>
</dbReference>
<dbReference type="InterPro" id="IPR004841">
    <property type="entry name" value="AA-permease/SLC12A_dom"/>
</dbReference>
<evidence type="ECO:0000256" key="6">
    <source>
        <dbReference type="ARBA" id="ARBA00023136"/>
    </source>
</evidence>
<keyword evidence="3 7" id="KW-0812">Transmembrane</keyword>
<comment type="caution">
    <text evidence="9">The sequence shown here is derived from an EMBL/GenBank/DDBJ whole genome shotgun (WGS) entry which is preliminary data.</text>
</comment>
<keyword evidence="10" id="KW-1185">Reference proteome</keyword>
<feature type="transmembrane region" description="Helical" evidence="7">
    <location>
        <begin position="289"/>
        <end position="310"/>
    </location>
</feature>
<evidence type="ECO:0000259" key="8">
    <source>
        <dbReference type="Pfam" id="PF00324"/>
    </source>
</evidence>
<dbReference type="Pfam" id="PF00324">
    <property type="entry name" value="AA_permease"/>
    <property type="match status" value="1"/>
</dbReference>
<proteinExistence type="predicted"/>
<keyword evidence="6 7" id="KW-0472">Membrane</keyword>
<evidence type="ECO:0000256" key="5">
    <source>
        <dbReference type="ARBA" id="ARBA00022989"/>
    </source>
</evidence>
<sequence length="485" mass="52705">MEKGQQQSGDQLVRGLKARHMTMIAIGGSIGTGLFLASGGAIHSAGPGGALVAYGAIGLMVYFLMTSLGEMAAYLPVPGSFSTYAGRFVDPALGYTLGWNYWFNWAITIAAEIAAANLIVKYWLPNSSTLLWSIIFLGVMAGINYLSVRAYGESEYWFSFLKVATVILFILVGLLMIVGIMGGHQGGIRWMDEGETAFPGGFLAIFGVFMAAGFTFQGTELIGIAAGESEDPARSVPKAIKQIFWRILIFYILALFIVGAIISHKDPLLLQSGVENIAVSPFTIVFERAGFAFAASLMNAIILTSVLSAGTSGMYASTRMLWVLAKEGKAPIWLKTLNKRGIPIAALLVTTAVGMIAFLASLFGEGAVYTWLLNASGMSGFLAWIGIAMSHYRFRRAFAAQGRSLDELPYRALWFPFGPIFAFLICLIVMVGQGYAQFLGGDIDWRGVIATYIGLPLFLLIYLGYKWKYRTTLVPLRECRLDKVD</sequence>
<accession>A0ABT9TUS1</accession>
<feature type="transmembrane region" description="Helical" evidence="7">
    <location>
        <begin position="342"/>
        <end position="363"/>
    </location>
</feature>
<feature type="transmembrane region" description="Helical" evidence="7">
    <location>
        <begin position="201"/>
        <end position="222"/>
    </location>
</feature>
<dbReference type="PANTHER" id="PTHR43341:SF1">
    <property type="entry name" value="GENERAL AMINO-ACID PERMEASE GAP1"/>
    <property type="match status" value="1"/>
</dbReference>
<evidence type="ECO:0000313" key="10">
    <source>
        <dbReference type="Proteomes" id="UP001229346"/>
    </source>
</evidence>
<evidence type="ECO:0000256" key="2">
    <source>
        <dbReference type="ARBA" id="ARBA00022448"/>
    </source>
</evidence>
<dbReference type="EMBL" id="JAUSSU010000001">
    <property type="protein sequence ID" value="MDQ0111111.1"/>
    <property type="molecule type" value="Genomic_DNA"/>
</dbReference>
<feature type="transmembrane region" description="Helical" evidence="7">
    <location>
        <begin position="21"/>
        <end position="42"/>
    </location>
</feature>
<protein>
    <submittedName>
        <fullName evidence="9">Amino acid permease</fullName>
    </submittedName>
</protein>
<feature type="transmembrane region" description="Helical" evidence="7">
    <location>
        <begin position="243"/>
        <end position="262"/>
    </location>
</feature>
<name>A0ABT9TUS1_PAEHA</name>
<feature type="transmembrane region" description="Helical" evidence="7">
    <location>
        <begin position="130"/>
        <end position="148"/>
    </location>
</feature>
<evidence type="ECO:0000313" key="9">
    <source>
        <dbReference type="EMBL" id="MDQ0111111.1"/>
    </source>
</evidence>
<feature type="domain" description="Amino acid permease/ SLC12A" evidence="8">
    <location>
        <begin position="20"/>
        <end position="472"/>
    </location>
</feature>
<dbReference type="PANTHER" id="PTHR43341">
    <property type="entry name" value="AMINO ACID PERMEASE"/>
    <property type="match status" value="1"/>
</dbReference>
<dbReference type="PIRSF" id="PIRSF006060">
    <property type="entry name" value="AA_transporter"/>
    <property type="match status" value="1"/>
</dbReference>
<keyword evidence="2" id="KW-0813">Transport</keyword>
<evidence type="ECO:0000256" key="3">
    <source>
        <dbReference type="ARBA" id="ARBA00022692"/>
    </source>
</evidence>
<evidence type="ECO:0000256" key="7">
    <source>
        <dbReference type="SAM" id="Phobius"/>
    </source>
</evidence>
<evidence type="ECO:0000256" key="1">
    <source>
        <dbReference type="ARBA" id="ARBA00004141"/>
    </source>
</evidence>
<feature type="transmembrane region" description="Helical" evidence="7">
    <location>
        <begin position="447"/>
        <end position="465"/>
    </location>
</feature>
<feature type="transmembrane region" description="Helical" evidence="7">
    <location>
        <begin position="369"/>
        <end position="392"/>
    </location>
</feature>
<feature type="transmembrane region" description="Helical" evidence="7">
    <location>
        <begin position="102"/>
        <end position="124"/>
    </location>
</feature>
<dbReference type="Gene3D" id="1.20.1740.10">
    <property type="entry name" value="Amino acid/polyamine transporter I"/>
    <property type="match status" value="1"/>
</dbReference>
<keyword evidence="4" id="KW-0029">Amino-acid transport</keyword>
<organism evidence="9 10">
    <name type="scientific">Paenibacillus harenae</name>
    <dbReference type="NCBI Taxonomy" id="306543"/>
    <lineage>
        <taxon>Bacteria</taxon>
        <taxon>Bacillati</taxon>
        <taxon>Bacillota</taxon>
        <taxon>Bacilli</taxon>
        <taxon>Bacillales</taxon>
        <taxon>Paenibacillaceae</taxon>
        <taxon>Paenibacillus</taxon>
    </lineage>
</organism>
<reference evidence="9 10" key="1">
    <citation type="submission" date="2023-07" db="EMBL/GenBank/DDBJ databases">
        <title>Sorghum-associated microbial communities from plants grown in Nebraska, USA.</title>
        <authorList>
            <person name="Schachtman D."/>
        </authorList>
    </citation>
    <scope>NUCLEOTIDE SEQUENCE [LARGE SCALE GENOMIC DNA]</scope>
    <source>
        <strain evidence="9 10">CC482</strain>
    </source>
</reference>
<feature type="transmembrane region" description="Helical" evidence="7">
    <location>
        <begin position="48"/>
        <end position="65"/>
    </location>
</feature>
<dbReference type="PROSITE" id="PS00218">
    <property type="entry name" value="AMINO_ACID_PERMEASE_1"/>
    <property type="match status" value="1"/>
</dbReference>
<keyword evidence="5 7" id="KW-1133">Transmembrane helix</keyword>